<feature type="domain" description="Creatinase N-terminal" evidence="4">
    <location>
        <begin position="2"/>
        <end position="126"/>
    </location>
</feature>
<comment type="caution">
    <text evidence="5">The sequence shown here is derived from an EMBL/GenBank/DDBJ whole genome shotgun (WGS) entry which is preliminary data.</text>
</comment>
<dbReference type="CDD" id="cd01092">
    <property type="entry name" value="APP-like"/>
    <property type="match status" value="1"/>
</dbReference>
<proteinExistence type="inferred from homology"/>
<keyword evidence="6" id="KW-1185">Reference proteome</keyword>
<keyword evidence="2" id="KW-0378">Hydrolase</keyword>
<dbReference type="PANTHER" id="PTHR46112">
    <property type="entry name" value="AMINOPEPTIDASE"/>
    <property type="match status" value="1"/>
</dbReference>
<dbReference type="RefSeq" id="WP_087018616.1">
    <property type="nucleotide sequence ID" value="NZ_NHOC01000004.1"/>
</dbReference>
<dbReference type="EMBL" id="NHOC01000004">
    <property type="protein sequence ID" value="OUM21069.1"/>
    <property type="molecule type" value="Genomic_DNA"/>
</dbReference>
<dbReference type="PANTHER" id="PTHR46112:SF3">
    <property type="entry name" value="AMINOPEPTIDASE YPDF"/>
    <property type="match status" value="1"/>
</dbReference>
<evidence type="ECO:0000313" key="6">
    <source>
        <dbReference type="Proteomes" id="UP000194903"/>
    </source>
</evidence>
<dbReference type="InterPro" id="IPR029149">
    <property type="entry name" value="Creatin/AminoP/Spt16_N"/>
</dbReference>
<evidence type="ECO:0000256" key="2">
    <source>
        <dbReference type="ARBA" id="ARBA00022801"/>
    </source>
</evidence>
<gene>
    <name evidence="5" type="ORF">CBW42_05660</name>
</gene>
<evidence type="ECO:0000313" key="5">
    <source>
        <dbReference type="EMBL" id="OUM21069.1"/>
    </source>
</evidence>
<dbReference type="InterPro" id="IPR000587">
    <property type="entry name" value="Creatinase_N"/>
</dbReference>
<comment type="similarity">
    <text evidence="1">Belongs to the peptidase M24B family.</text>
</comment>
<dbReference type="OrthoDB" id="9806388at2"/>
<dbReference type="Pfam" id="PF01321">
    <property type="entry name" value="Creatinase_N"/>
    <property type="match status" value="1"/>
</dbReference>
<feature type="domain" description="Peptidase M24" evidence="3">
    <location>
        <begin position="137"/>
        <end position="335"/>
    </location>
</feature>
<dbReference type="Gene3D" id="3.90.230.10">
    <property type="entry name" value="Creatinase/methionine aminopeptidase superfamily"/>
    <property type="match status" value="1"/>
</dbReference>
<name>A0A252F5L9_9FIRM</name>
<dbReference type="SUPFAM" id="SSF55920">
    <property type="entry name" value="Creatinase/aminopeptidase"/>
    <property type="match status" value="1"/>
</dbReference>
<evidence type="ECO:0000259" key="3">
    <source>
        <dbReference type="Pfam" id="PF00557"/>
    </source>
</evidence>
<dbReference type="AlphaFoldDB" id="A0A252F5L9"/>
<dbReference type="Gene3D" id="3.40.350.10">
    <property type="entry name" value="Creatinase/prolidase N-terminal domain"/>
    <property type="match status" value="1"/>
</dbReference>
<evidence type="ECO:0000259" key="4">
    <source>
        <dbReference type="Pfam" id="PF01321"/>
    </source>
</evidence>
<reference evidence="5 6" key="1">
    <citation type="submission" date="2017-05" db="EMBL/GenBank/DDBJ databases">
        <title>Butyricicoccus porcorum sp. nov. a butyrate-producing bacterium from the swine intestinal tract.</title>
        <authorList>
            <person name="Trachsel J."/>
            <person name="Humphrey S."/>
            <person name="Allen H.K."/>
        </authorList>
    </citation>
    <scope>NUCLEOTIDE SEQUENCE [LARGE SCALE GENOMIC DNA]</scope>
    <source>
        <strain evidence="5">BB10</strain>
    </source>
</reference>
<sequence length="353" mass="38310">MLKQIQTALREADVDAVLITSPQNRRYATGFPSSAGVCLIDQKGGYLFTDFRYIEAAKKRIGEGFVVEQVKGSYARMVNAVCAQDDVHTLAFEEGFMTCADHAQWERALAAKLRPMGTLLSRLREVKCQQEIDCCVAAQRIAERALEEVLNDIRPGVTEKHIAALLTYRMLDYGGEAMSFEPIVVSGTKSSMPHGVPSDKKIEAGDFVTMDFGCTVEGYCSDMTRTVAVGHVTDEMRKVYDIVLEAQRAGIAAAKPGVSGRDVDKAARDVIVQAGYGPYFGHSFGHGIGIDIHETPVAAPNNTNPLEAGNIISAEPGIYLPGKFGVRIEDMLCITPDGCRNLTNAPKELVICG</sequence>
<dbReference type="InterPro" id="IPR000994">
    <property type="entry name" value="Pept_M24"/>
</dbReference>
<dbReference type="SUPFAM" id="SSF53092">
    <property type="entry name" value="Creatinase/prolidase N-terminal domain"/>
    <property type="match status" value="1"/>
</dbReference>
<dbReference type="Proteomes" id="UP000194903">
    <property type="component" value="Unassembled WGS sequence"/>
</dbReference>
<dbReference type="Pfam" id="PF00557">
    <property type="entry name" value="Peptidase_M24"/>
    <property type="match status" value="1"/>
</dbReference>
<evidence type="ECO:0000256" key="1">
    <source>
        <dbReference type="ARBA" id="ARBA00008766"/>
    </source>
</evidence>
<organism evidence="5 6">
    <name type="scientific">Butyricicoccus porcorum</name>
    <dbReference type="NCBI Taxonomy" id="1945634"/>
    <lineage>
        <taxon>Bacteria</taxon>
        <taxon>Bacillati</taxon>
        <taxon>Bacillota</taxon>
        <taxon>Clostridia</taxon>
        <taxon>Eubacteriales</taxon>
        <taxon>Butyricicoccaceae</taxon>
        <taxon>Butyricicoccus</taxon>
    </lineage>
</organism>
<dbReference type="GO" id="GO:0016787">
    <property type="term" value="F:hydrolase activity"/>
    <property type="evidence" value="ECO:0007669"/>
    <property type="project" value="UniProtKB-KW"/>
</dbReference>
<dbReference type="InterPro" id="IPR036005">
    <property type="entry name" value="Creatinase/aminopeptidase-like"/>
</dbReference>
<dbReference type="FunFam" id="3.90.230.10:FF:000014">
    <property type="entry name" value="Aminopeptidase P family protein"/>
    <property type="match status" value="1"/>
</dbReference>
<protein>
    <submittedName>
        <fullName evidence="5">Xaa-Pro dipeptidase</fullName>
    </submittedName>
</protein>
<dbReference type="InterPro" id="IPR050659">
    <property type="entry name" value="Peptidase_M24B"/>
</dbReference>
<accession>A0A252F5L9</accession>